<dbReference type="SUPFAM" id="SSF57667">
    <property type="entry name" value="beta-beta-alpha zinc fingers"/>
    <property type="match status" value="4"/>
</dbReference>
<keyword evidence="5" id="KW-0862">Zinc</keyword>
<feature type="domain" description="C2H2-type" evidence="10">
    <location>
        <begin position="227"/>
        <end position="254"/>
    </location>
</feature>
<evidence type="ECO:0000256" key="4">
    <source>
        <dbReference type="ARBA" id="ARBA00022771"/>
    </source>
</evidence>
<keyword evidence="6" id="KW-0238">DNA-binding</keyword>
<dbReference type="GO" id="GO:0008270">
    <property type="term" value="F:zinc ion binding"/>
    <property type="evidence" value="ECO:0007669"/>
    <property type="project" value="UniProtKB-KW"/>
</dbReference>
<dbReference type="FunFam" id="3.30.160.60:FF:000718">
    <property type="entry name" value="Uncharacterized protein"/>
    <property type="match status" value="1"/>
</dbReference>
<reference evidence="12" key="2">
    <citation type="submission" date="2025-08" db="UniProtKB">
        <authorList>
            <consortium name="RefSeq"/>
        </authorList>
    </citation>
    <scope>IDENTIFICATION</scope>
    <source>
        <strain evidence="12">S238N-H82</strain>
        <tissue evidence="12">Testes</tissue>
    </source>
</reference>
<dbReference type="Pfam" id="PF00096">
    <property type="entry name" value="zf-C2H2"/>
    <property type="match status" value="3"/>
</dbReference>
<feature type="compositionally biased region" description="Polar residues" evidence="9">
    <location>
        <begin position="81"/>
        <end position="95"/>
    </location>
</feature>
<evidence type="ECO:0000313" key="11">
    <source>
        <dbReference type="Proteomes" id="UP000001554"/>
    </source>
</evidence>
<proteinExistence type="predicted"/>
<dbReference type="KEGG" id="bfo:118403794"/>
<dbReference type="FunFam" id="3.30.160.60:FF:003256">
    <property type="match status" value="1"/>
</dbReference>
<dbReference type="GO" id="GO:0003677">
    <property type="term" value="F:DNA binding"/>
    <property type="evidence" value="ECO:0007669"/>
    <property type="project" value="UniProtKB-KW"/>
</dbReference>
<dbReference type="RefSeq" id="XP_035658486.1">
    <property type="nucleotide sequence ID" value="XM_035802593.1"/>
</dbReference>
<dbReference type="SMART" id="SM00355">
    <property type="entry name" value="ZnF_C2H2"/>
    <property type="match status" value="6"/>
</dbReference>
<dbReference type="GO" id="GO:0006357">
    <property type="term" value="P:regulation of transcription by RNA polymerase II"/>
    <property type="evidence" value="ECO:0000318"/>
    <property type="project" value="GO_Central"/>
</dbReference>
<accession>A0A9J7HFG5</accession>
<organism evidence="11 12">
    <name type="scientific">Branchiostoma floridae</name>
    <name type="common">Florida lancelet</name>
    <name type="synonym">Amphioxus</name>
    <dbReference type="NCBI Taxonomy" id="7739"/>
    <lineage>
        <taxon>Eukaryota</taxon>
        <taxon>Metazoa</taxon>
        <taxon>Chordata</taxon>
        <taxon>Cephalochordata</taxon>
        <taxon>Leptocardii</taxon>
        <taxon>Amphioxiformes</taxon>
        <taxon>Branchiostomatidae</taxon>
        <taxon>Branchiostoma</taxon>
    </lineage>
</organism>
<comment type="subcellular location">
    <subcellularLocation>
        <location evidence="1">Nucleus</location>
    </subcellularLocation>
</comment>
<evidence type="ECO:0000256" key="2">
    <source>
        <dbReference type="ARBA" id="ARBA00022723"/>
    </source>
</evidence>
<dbReference type="GO" id="GO:0005634">
    <property type="term" value="C:nucleus"/>
    <property type="evidence" value="ECO:0007669"/>
    <property type="project" value="UniProtKB-SubCell"/>
</dbReference>
<evidence type="ECO:0000256" key="5">
    <source>
        <dbReference type="ARBA" id="ARBA00022833"/>
    </source>
</evidence>
<evidence type="ECO:0000256" key="6">
    <source>
        <dbReference type="ARBA" id="ARBA00023125"/>
    </source>
</evidence>
<sequence>MAEFTCVPPAKELNVEQAVNIKEEPTGDTGWQQDEQETYNEDQETYDYFGLSEPTGHHWNETYNSCEQSADTRWQQETCDVNFPQPDNTSTSQVQESRDNKGRHLVKNTDEKPYMCVECGYSTANKAHLSRHRRTHTGEKPYKCDQCDYSAADKTTFDRHLAKHSGEKRYICEECGYKTARKSHLSQHVRTHTGERPYKCDQCNFSASKKCNLNEHLSKKHSGKKPYLCRECGYKTAYKSALSQHMRKHTGEKPYKCDQCDYAAAQKSNLDQHLVKHFGEKKPNMCRVQKDLSQHITTHIEQGET</sequence>
<evidence type="ECO:0000256" key="7">
    <source>
        <dbReference type="ARBA" id="ARBA00023242"/>
    </source>
</evidence>
<feature type="domain" description="C2H2-type" evidence="10">
    <location>
        <begin position="255"/>
        <end position="282"/>
    </location>
</feature>
<dbReference type="FunFam" id="3.30.160.60:FF:003069">
    <property type="entry name" value="Uncharacterized protein"/>
    <property type="match status" value="1"/>
</dbReference>
<keyword evidence="11" id="KW-1185">Reference proteome</keyword>
<evidence type="ECO:0000313" key="12">
    <source>
        <dbReference type="RefSeq" id="XP_035658486.1"/>
    </source>
</evidence>
<dbReference type="PANTHER" id="PTHR24392:SF31">
    <property type="entry name" value="C2H2-TYPE DOMAIN-CONTAINING PROTEIN"/>
    <property type="match status" value="1"/>
</dbReference>
<dbReference type="GO" id="GO:0000981">
    <property type="term" value="F:DNA-binding transcription factor activity, RNA polymerase II-specific"/>
    <property type="evidence" value="ECO:0000318"/>
    <property type="project" value="GO_Central"/>
</dbReference>
<feature type="domain" description="C2H2-type" evidence="10">
    <location>
        <begin position="170"/>
        <end position="197"/>
    </location>
</feature>
<dbReference type="InterPro" id="IPR036236">
    <property type="entry name" value="Znf_C2H2_sf"/>
</dbReference>
<dbReference type="PROSITE" id="PS50157">
    <property type="entry name" value="ZINC_FINGER_C2H2_2"/>
    <property type="match status" value="6"/>
</dbReference>
<protein>
    <submittedName>
        <fullName evidence="12">Gastrula zinc finger protein XlCGF7.1-like</fullName>
    </submittedName>
</protein>
<feature type="domain" description="C2H2-type" evidence="10">
    <location>
        <begin position="198"/>
        <end position="226"/>
    </location>
</feature>
<dbReference type="FunFam" id="3.30.160.60:FF:004067">
    <property type="match status" value="1"/>
</dbReference>
<evidence type="ECO:0000256" key="8">
    <source>
        <dbReference type="PROSITE-ProRule" id="PRU00042"/>
    </source>
</evidence>
<keyword evidence="3" id="KW-0677">Repeat</keyword>
<evidence type="ECO:0000256" key="1">
    <source>
        <dbReference type="ARBA" id="ARBA00004123"/>
    </source>
</evidence>
<dbReference type="FunFam" id="3.30.160.60:FF:001799">
    <property type="entry name" value="Uncharacterized protein"/>
    <property type="match status" value="1"/>
</dbReference>
<dbReference type="PANTHER" id="PTHR24392">
    <property type="entry name" value="ZINC FINGER PROTEIN"/>
    <property type="match status" value="1"/>
</dbReference>
<evidence type="ECO:0000259" key="10">
    <source>
        <dbReference type="PROSITE" id="PS50157"/>
    </source>
</evidence>
<dbReference type="OrthoDB" id="2687452at2759"/>
<reference evidence="11" key="1">
    <citation type="journal article" date="2020" name="Nat. Ecol. Evol.">
        <title>Deeply conserved synteny resolves early events in vertebrate evolution.</title>
        <authorList>
            <person name="Simakov O."/>
            <person name="Marletaz F."/>
            <person name="Yue J.X."/>
            <person name="O'Connell B."/>
            <person name="Jenkins J."/>
            <person name="Brandt A."/>
            <person name="Calef R."/>
            <person name="Tung C.H."/>
            <person name="Huang T.K."/>
            <person name="Schmutz J."/>
            <person name="Satoh N."/>
            <person name="Yu J.K."/>
            <person name="Putnam N.H."/>
            <person name="Green R.E."/>
            <person name="Rokhsar D.S."/>
        </authorList>
    </citation>
    <scope>NUCLEOTIDE SEQUENCE [LARGE SCALE GENOMIC DNA]</scope>
    <source>
        <strain evidence="11">S238N-H82</strain>
    </source>
</reference>
<feature type="region of interest" description="Disordered" evidence="9">
    <location>
        <begin position="81"/>
        <end position="100"/>
    </location>
</feature>
<keyword evidence="7" id="KW-0539">Nucleus</keyword>
<dbReference type="Proteomes" id="UP000001554">
    <property type="component" value="Chromosome 16"/>
</dbReference>
<name>A0A9J7HFG5_BRAFL</name>
<dbReference type="AlphaFoldDB" id="A0A9J7HFG5"/>
<evidence type="ECO:0000256" key="3">
    <source>
        <dbReference type="ARBA" id="ARBA00022737"/>
    </source>
</evidence>
<dbReference type="InterPro" id="IPR013087">
    <property type="entry name" value="Znf_C2H2_type"/>
</dbReference>
<feature type="domain" description="C2H2-type" evidence="10">
    <location>
        <begin position="142"/>
        <end position="169"/>
    </location>
</feature>
<dbReference type="Gene3D" id="3.30.160.60">
    <property type="entry name" value="Classic Zinc Finger"/>
    <property type="match status" value="6"/>
</dbReference>
<keyword evidence="4 8" id="KW-0863">Zinc-finger</keyword>
<evidence type="ECO:0000256" key="9">
    <source>
        <dbReference type="SAM" id="MobiDB-lite"/>
    </source>
</evidence>
<keyword evidence="2" id="KW-0479">Metal-binding</keyword>
<dbReference type="GeneID" id="118403794"/>
<dbReference type="FunFam" id="3.30.160.60:FF:001622">
    <property type="entry name" value="Uncharacterized protein"/>
    <property type="match status" value="1"/>
</dbReference>
<gene>
    <name evidence="12" type="primary">LOC118403794</name>
</gene>
<feature type="domain" description="C2H2-type" evidence="10">
    <location>
        <begin position="114"/>
        <end position="141"/>
    </location>
</feature>